<evidence type="ECO:0000313" key="2">
    <source>
        <dbReference type="EMBL" id="MFF5289335.1"/>
    </source>
</evidence>
<name>A0ABW6WAI7_9ACTN</name>
<proteinExistence type="predicted"/>
<feature type="signal peptide" evidence="1">
    <location>
        <begin position="1"/>
        <end position="21"/>
    </location>
</feature>
<comment type="caution">
    <text evidence="2">The sequence shown here is derived from an EMBL/GenBank/DDBJ whole genome shotgun (WGS) entry which is preliminary data.</text>
</comment>
<evidence type="ECO:0000313" key="3">
    <source>
        <dbReference type="Proteomes" id="UP001602245"/>
    </source>
</evidence>
<reference evidence="2 3" key="1">
    <citation type="submission" date="2024-10" db="EMBL/GenBank/DDBJ databases">
        <title>The Natural Products Discovery Center: Release of the First 8490 Sequenced Strains for Exploring Actinobacteria Biosynthetic Diversity.</title>
        <authorList>
            <person name="Kalkreuter E."/>
            <person name="Kautsar S.A."/>
            <person name="Yang D."/>
            <person name="Bader C.D."/>
            <person name="Teijaro C.N."/>
            <person name="Fluegel L."/>
            <person name="Davis C.M."/>
            <person name="Simpson J.R."/>
            <person name="Lauterbach L."/>
            <person name="Steele A.D."/>
            <person name="Gui C."/>
            <person name="Meng S."/>
            <person name="Li G."/>
            <person name="Viehrig K."/>
            <person name="Ye F."/>
            <person name="Su P."/>
            <person name="Kiefer A.F."/>
            <person name="Nichols A."/>
            <person name="Cepeda A.J."/>
            <person name="Yan W."/>
            <person name="Fan B."/>
            <person name="Jiang Y."/>
            <person name="Adhikari A."/>
            <person name="Zheng C.-J."/>
            <person name="Schuster L."/>
            <person name="Cowan T.M."/>
            <person name="Smanski M.J."/>
            <person name="Chevrette M.G."/>
            <person name="De Carvalho L.P.S."/>
            <person name="Shen B."/>
        </authorList>
    </citation>
    <scope>NUCLEOTIDE SEQUENCE [LARGE SCALE GENOMIC DNA]</scope>
    <source>
        <strain evidence="2 3">NPDC000087</strain>
    </source>
</reference>
<protein>
    <submittedName>
        <fullName evidence="2">Uncharacterized protein</fullName>
    </submittedName>
</protein>
<keyword evidence="1" id="KW-0732">Signal</keyword>
<accession>A0ABW6WAI7</accession>
<dbReference type="RefSeq" id="WP_281171427.1">
    <property type="nucleotide sequence ID" value="NZ_JBIAZU010000001.1"/>
</dbReference>
<sequence>MKVLPVTAGVLVLALSVCSSAGDAAVRPSAASPVLEFSARE</sequence>
<organism evidence="2 3">
    <name type="scientific">Paractinoplanes globisporus</name>
    <dbReference type="NCBI Taxonomy" id="113565"/>
    <lineage>
        <taxon>Bacteria</taxon>
        <taxon>Bacillati</taxon>
        <taxon>Actinomycetota</taxon>
        <taxon>Actinomycetes</taxon>
        <taxon>Micromonosporales</taxon>
        <taxon>Micromonosporaceae</taxon>
        <taxon>Paractinoplanes</taxon>
    </lineage>
</organism>
<gene>
    <name evidence="2" type="ORF">ACFY35_07850</name>
</gene>
<feature type="chain" id="PRO_5046088015" evidence="1">
    <location>
        <begin position="22"/>
        <end position="41"/>
    </location>
</feature>
<dbReference type="EMBL" id="JBIAZU010000001">
    <property type="protein sequence ID" value="MFF5289335.1"/>
    <property type="molecule type" value="Genomic_DNA"/>
</dbReference>
<dbReference type="Proteomes" id="UP001602245">
    <property type="component" value="Unassembled WGS sequence"/>
</dbReference>
<evidence type="ECO:0000256" key="1">
    <source>
        <dbReference type="SAM" id="SignalP"/>
    </source>
</evidence>
<keyword evidence="3" id="KW-1185">Reference proteome</keyword>